<reference evidence="1 2" key="1">
    <citation type="submission" date="2020-08" db="EMBL/GenBank/DDBJ databases">
        <title>Genomic Encyclopedia of Type Strains, Phase IV (KMG-IV): sequencing the most valuable type-strain genomes for metagenomic binning, comparative biology and taxonomic classification.</title>
        <authorList>
            <person name="Goeker M."/>
        </authorList>
    </citation>
    <scope>NUCLEOTIDE SEQUENCE [LARGE SCALE GENOMIC DNA]</scope>
    <source>
        <strain evidence="1 2">DSM 45615</strain>
    </source>
</reference>
<dbReference type="EMBL" id="JACHGN010000005">
    <property type="protein sequence ID" value="MBB5133187.1"/>
    <property type="molecule type" value="Genomic_DNA"/>
</dbReference>
<dbReference type="AlphaFoldDB" id="A0A840P7J3"/>
<keyword evidence="2" id="KW-1185">Reference proteome</keyword>
<comment type="caution">
    <text evidence="1">The sequence shown here is derived from an EMBL/GenBank/DDBJ whole genome shotgun (WGS) entry which is preliminary data.</text>
</comment>
<gene>
    <name evidence="1" type="ORF">HNP84_002908</name>
</gene>
<sequence length="93" mass="10695">MCALSGSLRVSCRQEEAEQIPWHEGSTRKTHVRILAHTCECEPTLYELCQAGSTFFVRRTRRGRSRSLVHETRLLEIEEAQELWEAVLSGEAH</sequence>
<dbReference type="Proteomes" id="UP000578449">
    <property type="component" value="Unassembled WGS sequence"/>
</dbReference>
<organism evidence="1 2">
    <name type="scientific">Thermocatellispora tengchongensis</name>
    <dbReference type="NCBI Taxonomy" id="1073253"/>
    <lineage>
        <taxon>Bacteria</taxon>
        <taxon>Bacillati</taxon>
        <taxon>Actinomycetota</taxon>
        <taxon>Actinomycetes</taxon>
        <taxon>Streptosporangiales</taxon>
        <taxon>Streptosporangiaceae</taxon>
        <taxon>Thermocatellispora</taxon>
    </lineage>
</organism>
<proteinExistence type="predicted"/>
<accession>A0A840P7J3</accession>
<protein>
    <submittedName>
        <fullName evidence="1">Uncharacterized protein</fullName>
    </submittedName>
</protein>
<evidence type="ECO:0000313" key="1">
    <source>
        <dbReference type="EMBL" id="MBB5133187.1"/>
    </source>
</evidence>
<name>A0A840P7J3_9ACTN</name>
<evidence type="ECO:0000313" key="2">
    <source>
        <dbReference type="Proteomes" id="UP000578449"/>
    </source>
</evidence>